<keyword evidence="1" id="KW-0059">Arsenical resistance</keyword>
<reference evidence="3 4" key="1">
    <citation type="submission" date="2021-08" db="EMBL/GenBank/DDBJ databases">
        <title>Rheinheimera aquimaris sp. nov., isolated from seawater of the East Sea in Korea.</title>
        <authorList>
            <person name="Kim K.H."/>
            <person name="Wenting R."/>
            <person name="Kim K.R."/>
            <person name="Jeon C.O."/>
        </authorList>
    </citation>
    <scope>NUCLEOTIDE SEQUENCE [LARGE SCALE GENOMIC DNA]</scope>
    <source>
        <strain evidence="3 4">MA-13</strain>
    </source>
</reference>
<dbReference type="Proteomes" id="UP000663814">
    <property type="component" value="Unassembled WGS sequence"/>
</dbReference>
<dbReference type="EMBL" id="JAERPS020000002">
    <property type="protein sequence ID" value="MBZ9611665.1"/>
    <property type="molecule type" value="Genomic_DNA"/>
</dbReference>
<dbReference type="InterPro" id="IPR023485">
    <property type="entry name" value="Ptyr_pPase"/>
</dbReference>
<keyword evidence="4" id="KW-1185">Reference proteome</keyword>
<dbReference type="SUPFAM" id="SSF52788">
    <property type="entry name" value="Phosphotyrosine protein phosphatases I"/>
    <property type="match status" value="1"/>
</dbReference>
<dbReference type="SMART" id="SM00226">
    <property type="entry name" value="LMWPc"/>
    <property type="match status" value="1"/>
</dbReference>
<dbReference type="PANTHER" id="PTHR43428">
    <property type="entry name" value="ARSENATE REDUCTASE"/>
    <property type="match status" value="1"/>
</dbReference>
<evidence type="ECO:0000259" key="2">
    <source>
        <dbReference type="SMART" id="SM00226"/>
    </source>
</evidence>
<comment type="caution">
    <text evidence="3">The sequence shown here is derived from an EMBL/GenBank/DDBJ whole genome shotgun (WGS) entry which is preliminary data.</text>
</comment>
<name>A0ABS7X7Y6_9GAMM</name>
<organism evidence="3 4">
    <name type="scientific">Rheinheimera maricola</name>
    <dbReference type="NCBI Taxonomy" id="2793282"/>
    <lineage>
        <taxon>Bacteria</taxon>
        <taxon>Pseudomonadati</taxon>
        <taxon>Pseudomonadota</taxon>
        <taxon>Gammaproteobacteria</taxon>
        <taxon>Chromatiales</taxon>
        <taxon>Chromatiaceae</taxon>
        <taxon>Rheinheimera</taxon>
    </lineage>
</organism>
<evidence type="ECO:0000256" key="1">
    <source>
        <dbReference type="ARBA" id="ARBA00022849"/>
    </source>
</evidence>
<proteinExistence type="predicted"/>
<evidence type="ECO:0000313" key="3">
    <source>
        <dbReference type="EMBL" id="MBZ9611665.1"/>
    </source>
</evidence>
<sequence length="120" mass="13361">MAEAIACQKYNDRFNVFSVGTAPTEPDERAINALQQHGFKTEGLSSKSFAALGNTEIDYAIILCDKAKQECAQGLTATHILSWDFPDPKAGKTIKAFDTTIHELADRLKMFVLLYDKEFN</sequence>
<dbReference type="Gene3D" id="3.40.50.2300">
    <property type="match status" value="1"/>
</dbReference>
<gene>
    <name evidence="3" type="ORF">I4W93_008635</name>
</gene>
<protein>
    <recommendedName>
        <fullName evidence="2">Phosphotyrosine protein phosphatase I domain-containing protein</fullName>
    </recommendedName>
</protein>
<evidence type="ECO:0000313" key="4">
    <source>
        <dbReference type="Proteomes" id="UP000663814"/>
    </source>
</evidence>
<dbReference type="InterPro" id="IPR036196">
    <property type="entry name" value="Ptyr_pPase_sf"/>
</dbReference>
<dbReference type="Pfam" id="PF01451">
    <property type="entry name" value="LMWPc"/>
    <property type="match status" value="1"/>
</dbReference>
<feature type="domain" description="Phosphotyrosine protein phosphatase I" evidence="2">
    <location>
        <begin position="1"/>
        <end position="114"/>
    </location>
</feature>
<dbReference type="PANTHER" id="PTHR43428:SF1">
    <property type="entry name" value="ARSENATE REDUCTASE"/>
    <property type="match status" value="1"/>
</dbReference>
<accession>A0ABS7X7Y6</accession>